<name>A0A834HUK3_RHYFE</name>
<comment type="caution">
    <text evidence="1">The sequence shown here is derived from an EMBL/GenBank/DDBJ whole genome shotgun (WGS) entry which is preliminary data.</text>
</comment>
<reference evidence="1" key="1">
    <citation type="submission" date="2020-08" db="EMBL/GenBank/DDBJ databases">
        <title>Genome sequencing and assembly of the red palm weevil Rhynchophorus ferrugineus.</title>
        <authorList>
            <person name="Dias G.B."/>
            <person name="Bergman C.M."/>
            <person name="Manee M."/>
        </authorList>
    </citation>
    <scope>NUCLEOTIDE SEQUENCE</scope>
    <source>
        <strain evidence="1">AA-2017</strain>
        <tissue evidence="1">Whole larva</tissue>
    </source>
</reference>
<keyword evidence="2" id="KW-1185">Reference proteome</keyword>
<evidence type="ECO:0000313" key="2">
    <source>
        <dbReference type="Proteomes" id="UP000625711"/>
    </source>
</evidence>
<proteinExistence type="predicted"/>
<protein>
    <submittedName>
        <fullName evidence="1">Uncharacterized protein</fullName>
    </submittedName>
</protein>
<gene>
    <name evidence="1" type="ORF">GWI33_019066</name>
</gene>
<accession>A0A834HUK3</accession>
<organism evidence="1 2">
    <name type="scientific">Rhynchophorus ferrugineus</name>
    <name type="common">Red palm weevil</name>
    <name type="synonym">Curculio ferrugineus</name>
    <dbReference type="NCBI Taxonomy" id="354439"/>
    <lineage>
        <taxon>Eukaryota</taxon>
        <taxon>Metazoa</taxon>
        <taxon>Ecdysozoa</taxon>
        <taxon>Arthropoda</taxon>
        <taxon>Hexapoda</taxon>
        <taxon>Insecta</taxon>
        <taxon>Pterygota</taxon>
        <taxon>Neoptera</taxon>
        <taxon>Endopterygota</taxon>
        <taxon>Coleoptera</taxon>
        <taxon>Polyphaga</taxon>
        <taxon>Cucujiformia</taxon>
        <taxon>Curculionidae</taxon>
        <taxon>Dryophthorinae</taxon>
        <taxon>Rhynchophorus</taxon>
    </lineage>
</organism>
<evidence type="ECO:0000313" key="1">
    <source>
        <dbReference type="EMBL" id="KAF7267738.1"/>
    </source>
</evidence>
<dbReference type="AlphaFoldDB" id="A0A834HUK3"/>
<dbReference type="EMBL" id="JAACXV010014394">
    <property type="protein sequence ID" value="KAF7267738.1"/>
    <property type="molecule type" value="Genomic_DNA"/>
</dbReference>
<dbReference type="OrthoDB" id="8035218at2759"/>
<dbReference type="Proteomes" id="UP000625711">
    <property type="component" value="Unassembled WGS sequence"/>
</dbReference>
<sequence>MSSGTSVNLYLIKKQLGLAEALARTSLLTSPAAKRRLAARSLELKCGSVSDTGEFIPPKELLLYLVRQVASRRRHNVCCASSVTKRREDNTGSVGKNTYCGHIISIVYDDGKALKTDVNICRIRNMHPLCKHIPMQNNKSCKKT</sequence>